<dbReference type="Gene3D" id="3.40.50.410">
    <property type="entry name" value="von Willebrand factor, type A domain"/>
    <property type="match status" value="1"/>
</dbReference>
<dbReference type="InterPro" id="IPR011392">
    <property type="entry name" value="Tellurite-R_TerY"/>
</dbReference>
<dbReference type="OrthoDB" id="9784383at2"/>
<protein>
    <submittedName>
        <fullName evidence="2">Uncharacterized conserved protein YegL, contains vWA domain of TerY type</fullName>
    </submittedName>
</protein>
<dbReference type="STRING" id="555512.SAMN04487993_10486"/>
<evidence type="ECO:0000313" key="3">
    <source>
        <dbReference type="Proteomes" id="UP000199093"/>
    </source>
</evidence>
<dbReference type="SUPFAM" id="SSF53300">
    <property type="entry name" value="vWA-like"/>
    <property type="match status" value="1"/>
</dbReference>
<name>A0A1G8UQM5_9RHOB</name>
<evidence type="ECO:0000259" key="1">
    <source>
        <dbReference type="PROSITE" id="PS50234"/>
    </source>
</evidence>
<dbReference type="EMBL" id="FNEJ01000048">
    <property type="protein sequence ID" value="SDJ56186.1"/>
    <property type="molecule type" value="Genomic_DNA"/>
</dbReference>
<accession>A0A1G8UQM5</accession>
<gene>
    <name evidence="2" type="ORF">SAMN04487993_10486</name>
</gene>
<proteinExistence type="predicted"/>
<keyword evidence="3" id="KW-1185">Reference proteome</keyword>
<dbReference type="PIRSF" id="PIRSF020634">
    <property type="entry name" value="TerY_vWA"/>
    <property type="match status" value="1"/>
</dbReference>
<sequence>MRRLLVYLLLDTSGSMAGEPIEAVNAGMETLVGALRQDPYALETVHMTVITFDAEAKTVVPLTPLEDVVLPQITTPRSGPTHLGAALEMLGQQVRQDVVRSTDTAKGDWAPYLFVMTDGKPSDIQLYGEQCAKIRRVGFGSIVGCAAGPKAREEDLRALCDHVVRLDTMDSSAFAKLFKWVSEIIAHGNKSQGTTAAADLPPPPAEINLVF</sequence>
<reference evidence="2 3" key="1">
    <citation type="submission" date="2016-10" db="EMBL/GenBank/DDBJ databases">
        <authorList>
            <person name="de Groot N.N."/>
        </authorList>
    </citation>
    <scope>NUCLEOTIDE SEQUENCE [LARGE SCALE GENOMIC DNA]</scope>
    <source>
        <strain evidence="2 3">DSM 26424</strain>
    </source>
</reference>
<dbReference type="InterPro" id="IPR002035">
    <property type="entry name" value="VWF_A"/>
</dbReference>
<evidence type="ECO:0000313" key="2">
    <source>
        <dbReference type="EMBL" id="SDJ56186.1"/>
    </source>
</evidence>
<dbReference type="RefSeq" id="WP_089852446.1">
    <property type="nucleotide sequence ID" value="NZ_FNEJ01000048.1"/>
</dbReference>
<dbReference type="InterPro" id="IPR036465">
    <property type="entry name" value="vWFA_dom_sf"/>
</dbReference>
<dbReference type="SMART" id="SM00327">
    <property type="entry name" value="VWA"/>
    <property type="match status" value="1"/>
</dbReference>
<dbReference type="Pfam" id="PF13519">
    <property type="entry name" value="VWA_2"/>
    <property type="match status" value="1"/>
</dbReference>
<feature type="domain" description="VWFA" evidence="1">
    <location>
        <begin position="5"/>
        <end position="184"/>
    </location>
</feature>
<dbReference type="Proteomes" id="UP000199093">
    <property type="component" value="Unassembled WGS sequence"/>
</dbReference>
<dbReference type="PROSITE" id="PS50234">
    <property type="entry name" value="VWFA"/>
    <property type="match status" value="1"/>
</dbReference>
<dbReference type="AlphaFoldDB" id="A0A1G8UQM5"/>
<organism evidence="2 3">
    <name type="scientific">Salipiger marinus</name>
    <dbReference type="NCBI Taxonomy" id="555512"/>
    <lineage>
        <taxon>Bacteria</taxon>
        <taxon>Pseudomonadati</taxon>
        <taxon>Pseudomonadota</taxon>
        <taxon>Alphaproteobacteria</taxon>
        <taxon>Rhodobacterales</taxon>
        <taxon>Roseobacteraceae</taxon>
        <taxon>Salipiger</taxon>
    </lineage>
</organism>